<proteinExistence type="predicted"/>
<dbReference type="STRING" id="36166.T1GY66"/>
<feature type="domain" description="WASH complex subunit 7 central" evidence="1">
    <location>
        <begin position="138"/>
        <end position="288"/>
    </location>
</feature>
<dbReference type="PANTHER" id="PTHR31409:SF0">
    <property type="entry name" value="WASH COMPLEX SUBUNIT 4"/>
    <property type="match status" value="1"/>
</dbReference>
<dbReference type="EMBL" id="CAQQ02080099">
    <property type="status" value="NOT_ANNOTATED_CDS"/>
    <property type="molecule type" value="Genomic_DNA"/>
</dbReference>
<organism evidence="3 4">
    <name type="scientific">Megaselia scalaris</name>
    <name type="common">Humpbacked fly</name>
    <name type="synonym">Phora scalaris</name>
    <dbReference type="NCBI Taxonomy" id="36166"/>
    <lineage>
        <taxon>Eukaryota</taxon>
        <taxon>Metazoa</taxon>
        <taxon>Ecdysozoa</taxon>
        <taxon>Arthropoda</taxon>
        <taxon>Hexapoda</taxon>
        <taxon>Insecta</taxon>
        <taxon>Pterygota</taxon>
        <taxon>Neoptera</taxon>
        <taxon>Endopterygota</taxon>
        <taxon>Diptera</taxon>
        <taxon>Brachycera</taxon>
        <taxon>Muscomorpha</taxon>
        <taxon>Platypezoidea</taxon>
        <taxon>Phoridae</taxon>
        <taxon>Megaseliini</taxon>
        <taxon>Megaselia</taxon>
    </lineage>
</organism>
<accession>T1GY66</accession>
<dbReference type="GO" id="GO:0007032">
    <property type="term" value="P:endosome organization"/>
    <property type="evidence" value="ECO:0007669"/>
    <property type="project" value="TreeGrafter"/>
</dbReference>
<dbReference type="GO" id="GO:0016197">
    <property type="term" value="P:endosomal transport"/>
    <property type="evidence" value="ECO:0007669"/>
    <property type="project" value="TreeGrafter"/>
</dbReference>
<reference evidence="4" key="1">
    <citation type="submission" date="2013-02" db="EMBL/GenBank/DDBJ databases">
        <authorList>
            <person name="Hughes D."/>
        </authorList>
    </citation>
    <scope>NUCLEOTIDE SEQUENCE</scope>
    <source>
        <strain>Durham</strain>
        <strain evidence="4">NC isolate 2 -- Noor lab</strain>
    </source>
</reference>
<dbReference type="Pfam" id="PF14745">
    <property type="entry name" value="WASH-4_N"/>
    <property type="match status" value="1"/>
</dbReference>
<evidence type="ECO:0000259" key="2">
    <source>
        <dbReference type="Pfam" id="PF14745"/>
    </source>
</evidence>
<evidence type="ECO:0000313" key="4">
    <source>
        <dbReference type="Proteomes" id="UP000015102"/>
    </source>
</evidence>
<dbReference type="Pfam" id="PF14744">
    <property type="entry name" value="WASH-7_mid"/>
    <property type="match status" value="1"/>
</dbReference>
<sequence length="288" mass="33248">MSKPTLVAICKCLELLKLIQGFFVNNMEIISRIFHSLIQYLQHKALALVISSRKKFSLDKNNEKKLDVISSLKIVERCLSGPPTNSRLTVTSLAMDSANFNSQGLIGEFYEKFQRVFKKLQILSQFQDDLKRVCDSSFLYWHQSLLSAYLKQVVEKKIDFESFEKILQAFNESGSALDSLNLTESQLAKIFKNANYEDFKQEIVALICGEIEVFLRLDVHANLQITKPNPFEKGGLNDIRDLICIDEFGLNGRHVVLKDHIDNYLSNMFYNLTTISLHDWKSYEEMRQ</sequence>
<dbReference type="GO" id="GO:0071203">
    <property type="term" value="C:WASH complex"/>
    <property type="evidence" value="ECO:0007669"/>
    <property type="project" value="InterPro"/>
</dbReference>
<dbReference type="Proteomes" id="UP000015102">
    <property type="component" value="Unassembled WGS sequence"/>
</dbReference>
<dbReference type="EnsemblMetazoa" id="MESCA008788-RA">
    <property type="protein sequence ID" value="MESCA008788-PA"/>
    <property type="gene ID" value="MESCA008788"/>
</dbReference>
<dbReference type="InterPro" id="IPR028282">
    <property type="entry name" value="WASH-7_central"/>
</dbReference>
<protein>
    <submittedName>
        <fullName evidence="3">Uncharacterized protein</fullName>
    </submittedName>
</protein>
<feature type="domain" description="WASH complex subunit 4 N-terminal" evidence="2">
    <location>
        <begin position="1"/>
        <end position="137"/>
    </location>
</feature>
<dbReference type="GO" id="GO:0005768">
    <property type="term" value="C:endosome"/>
    <property type="evidence" value="ECO:0007669"/>
    <property type="project" value="TreeGrafter"/>
</dbReference>
<dbReference type="PANTHER" id="PTHR31409">
    <property type="entry name" value="WASH COMPLEX SUBUNIT 4"/>
    <property type="match status" value="1"/>
</dbReference>
<dbReference type="AlphaFoldDB" id="T1GY66"/>
<evidence type="ECO:0000313" key="3">
    <source>
        <dbReference type="EnsemblMetazoa" id="MESCA008788-PA"/>
    </source>
</evidence>
<keyword evidence="4" id="KW-1185">Reference proteome</keyword>
<name>T1GY66_MEGSC</name>
<dbReference type="OMA" id="TILRCHI"/>
<dbReference type="InterPro" id="IPR028191">
    <property type="entry name" value="WASH-4_N"/>
</dbReference>
<evidence type="ECO:0000259" key="1">
    <source>
        <dbReference type="Pfam" id="PF14744"/>
    </source>
</evidence>
<dbReference type="HOGENOM" id="CLU_967374_0_0_1"/>
<reference evidence="3" key="2">
    <citation type="submission" date="2015-06" db="UniProtKB">
        <authorList>
            <consortium name="EnsemblMetazoa"/>
        </authorList>
    </citation>
    <scope>IDENTIFICATION</scope>
</reference>
<dbReference type="InterPro" id="IPR027307">
    <property type="entry name" value="WASH7"/>
</dbReference>